<dbReference type="InterPro" id="IPR041662">
    <property type="entry name" value="SusD-like_2"/>
</dbReference>
<dbReference type="EMBL" id="VFRQ01000001">
    <property type="protein sequence ID" value="TPE46080.1"/>
    <property type="molecule type" value="Genomic_DNA"/>
</dbReference>
<feature type="signal peptide" evidence="1">
    <location>
        <begin position="1"/>
        <end position="18"/>
    </location>
</feature>
<dbReference type="SUPFAM" id="SSF48452">
    <property type="entry name" value="TPR-like"/>
    <property type="match status" value="1"/>
</dbReference>
<keyword evidence="1" id="KW-0732">Signal</keyword>
<dbReference type="RefSeq" id="WP_140618745.1">
    <property type="nucleotide sequence ID" value="NZ_VFRQ01000001.1"/>
</dbReference>
<protein>
    <submittedName>
        <fullName evidence="2">SusD/RagB family nutrient-binding outer membrane lipoprotein</fullName>
    </submittedName>
</protein>
<feature type="chain" id="PRO_5021276570" evidence="1">
    <location>
        <begin position="19"/>
        <end position="472"/>
    </location>
</feature>
<name>A0A501WCH2_9BACT</name>
<proteinExistence type="predicted"/>
<dbReference type="Gene3D" id="1.25.40.390">
    <property type="match status" value="1"/>
</dbReference>
<dbReference type="InterPro" id="IPR011990">
    <property type="entry name" value="TPR-like_helical_dom_sf"/>
</dbReference>
<keyword evidence="2" id="KW-0449">Lipoprotein</keyword>
<reference evidence="2 3" key="1">
    <citation type="submission" date="2019-06" db="EMBL/GenBank/DDBJ databases">
        <title>A novel bacterium of genus Pontibacter, isolated from marine sediment.</title>
        <authorList>
            <person name="Huang H."/>
            <person name="Mo K."/>
            <person name="Hu Y."/>
        </authorList>
    </citation>
    <scope>NUCLEOTIDE SEQUENCE [LARGE SCALE GENOMIC DNA]</scope>
    <source>
        <strain evidence="2 3">HB172049</strain>
    </source>
</reference>
<evidence type="ECO:0000313" key="3">
    <source>
        <dbReference type="Proteomes" id="UP000316727"/>
    </source>
</evidence>
<dbReference type="OrthoDB" id="622163at2"/>
<gene>
    <name evidence="2" type="ORF">FJM65_01670</name>
</gene>
<dbReference type="Proteomes" id="UP000316727">
    <property type="component" value="Unassembled WGS sequence"/>
</dbReference>
<dbReference type="PROSITE" id="PS51257">
    <property type="entry name" value="PROKAR_LIPOPROTEIN"/>
    <property type="match status" value="1"/>
</dbReference>
<evidence type="ECO:0000313" key="2">
    <source>
        <dbReference type="EMBL" id="TPE46080.1"/>
    </source>
</evidence>
<organism evidence="2 3">
    <name type="scientific">Pontibacter mangrovi</name>
    <dbReference type="NCBI Taxonomy" id="2589816"/>
    <lineage>
        <taxon>Bacteria</taxon>
        <taxon>Pseudomonadati</taxon>
        <taxon>Bacteroidota</taxon>
        <taxon>Cytophagia</taxon>
        <taxon>Cytophagales</taxon>
        <taxon>Hymenobacteraceae</taxon>
        <taxon>Pontibacter</taxon>
    </lineage>
</organism>
<evidence type="ECO:0000256" key="1">
    <source>
        <dbReference type="SAM" id="SignalP"/>
    </source>
</evidence>
<comment type="caution">
    <text evidence="2">The sequence shown here is derived from an EMBL/GenBank/DDBJ whole genome shotgun (WGS) entry which is preliminary data.</text>
</comment>
<keyword evidence="3" id="KW-1185">Reference proteome</keyword>
<sequence length="472" mass="51858">MKKIMRYMLALVFVGTVAGLQGCEDYFDLEDNPNLVNDPPLSTMLSTATQKTALNNYRVASITSYFVQYLASSTQGSSTDSYEVTDYSGTWNALYLAMADIYDMRQKALEEGASHYVGVADVLMAYHLSLVTDLWGDAPYSNAFISTTLTPTFDPAGDLYQETLRLLDEAIVELGKAESSVLLDANNDLIHGGSTENWIKTAYALKARQLNKLSGTSSYDPQAVLAAVENSYTSNADNAEMGVFEERNPWAEVALENENLILGGWLSEQLIEQLKGTTTGVEDPRLPKITDPTINGDYVGTPNSVGNVGSASNTIRDETYISRNSPLTSDTSPIILVSYPEVKMIEAEAALRAGQTERAYEAYLQGIQASMDMLEVASADANAYISDPAVSVGASNLTLADIFREKYVITYLNPEAWNDARRFDYQYEDFTVPVNAVLPTFIRRVAYPSDETAKNPNTPDVTDLADPLWWDA</sequence>
<dbReference type="Pfam" id="PF12771">
    <property type="entry name" value="SusD-like_2"/>
    <property type="match status" value="1"/>
</dbReference>
<accession>A0A501WCH2</accession>
<dbReference type="AlphaFoldDB" id="A0A501WCH2"/>